<reference evidence="1 2" key="1">
    <citation type="submission" date="2012-04" db="EMBL/GenBank/DDBJ databases">
        <title>The Genome Sequence of Bacillus cereus MC67.</title>
        <authorList>
            <consortium name="The Broad Institute Genome Sequencing Platform"/>
            <consortium name="The Broad Institute Genome Sequencing Center for Infectious Disease"/>
            <person name="Feldgarden M."/>
            <person name="Van der Auwera G.A."/>
            <person name="Mahillon J."/>
            <person name="Duprez V."/>
            <person name="Timmery S."/>
            <person name="Mattelet C."/>
            <person name="Dierick K."/>
            <person name="Sun M."/>
            <person name="Yu Z."/>
            <person name="Zhu L."/>
            <person name="Hu X."/>
            <person name="Shank E.B."/>
            <person name="Swiecicka I."/>
            <person name="Hansen B.M."/>
            <person name="Andrup L."/>
            <person name="Young S.K."/>
            <person name="Zeng Q."/>
            <person name="Gargeya S."/>
            <person name="Fitzgerald M."/>
            <person name="Haas B."/>
            <person name="Abouelleil A."/>
            <person name="Alvarado L."/>
            <person name="Arachchi H.M."/>
            <person name="Berlin A."/>
            <person name="Chapman S.B."/>
            <person name="Goldberg J."/>
            <person name="Griggs A."/>
            <person name="Gujja S."/>
            <person name="Hansen M."/>
            <person name="Howarth C."/>
            <person name="Imamovic A."/>
            <person name="Larimer J."/>
            <person name="McCowen C."/>
            <person name="Montmayeur A."/>
            <person name="Murphy C."/>
            <person name="Neiman D."/>
            <person name="Pearson M."/>
            <person name="Priest M."/>
            <person name="Roberts A."/>
            <person name="Saif S."/>
            <person name="Shea T."/>
            <person name="Sisk P."/>
            <person name="Sykes S."/>
            <person name="Wortman J."/>
            <person name="Nusbaum C."/>
            <person name="Birren B."/>
        </authorList>
    </citation>
    <scope>NUCLEOTIDE SEQUENCE [LARGE SCALE GENOMIC DNA]</scope>
    <source>
        <strain evidence="1 2">MC67</strain>
    </source>
</reference>
<accession>J8BCT0</accession>
<gene>
    <name evidence="1" type="ORF">II3_05463</name>
</gene>
<comment type="caution">
    <text evidence="1">The sequence shown here is derived from an EMBL/GenBank/DDBJ whole genome shotgun (WGS) entry which is preliminary data.</text>
</comment>
<organism evidence="1 2">
    <name type="scientific">Bacillus cereus MC67</name>
    <dbReference type="NCBI Taxonomy" id="1053219"/>
    <lineage>
        <taxon>Bacteria</taxon>
        <taxon>Bacillati</taxon>
        <taxon>Bacillota</taxon>
        <taxon>Bacilli</taxon>
        <taxon>Bacillales</taxon>
        <taxon>Bacillaceae</taxon>
        <taxon>Bacillus</taxon>
        <taxon>Bacillus cereus group</taxon>
    </lineage>
</organism>
<evidence type="ECO:0000313" key="1">
    <source>
        <dbReference type="EMBL" id="EJQ91723.1"/>
    </source>
</evidence>
<sequence>MVGRTGQIIRNVEIIDAKEATIGGVKSVSVRVRGKMENEY</sequence>
<evidence type="ECO:0000313" key="2">
    <source>
        <dbReference type="Proteomes" id="UP000006997"/>
    </source>
</evidence>
<name>J8BCT0_BACCE</name>
<protein>
    <submittedName>
        <fullName evidence="1">Uncharacterized protein</fullName>
    </submittedName>
</protein>
<dbReference type="HOGENOM" id="CLU_3284400_0_0_9"/>
<dbReference type="EMBL" id="AHEN01000055">
    <property type="protein sequence ID" value="EJQ91723.1"/>
    <property type="molecule type" value="Genomic_DNA"/>
</dbReference>
<dbReference type="AlphaFoldDB" id="J8BCT0"/>
<dbReference type="Proteomes" id="UP000006997">
    <property type="component" value="Unassembled WGS sequence"/>
</dbReference>
<proteinExistence type="predicted"/>
<dbReference type="PATRIC" id="fig|1053219.3.peg.5594"/>
<dbReference type="RefSeq" id="WP_002162168.1">
    <property type="nucleotide sequence ID" value="NZ_JH792115.1"/>
</dbReference>